<dbReference type="GO" id="GO:0046983">
    <property type="term" value="F:protein dimerization activity"/>
    <property type="evidence" value="ECO:0007669"/>
    <property type="project" value="InterPro"/>
</dbReference>
<dbReference type="InterPro" id="IPR012967">
    <property type="entry name" value="COMT_dimerisation"/>
</dbReference>
<feature type="domain" description="O-methyltransferase dimerisation" evidence="6">
    <location>
        <begin position="31"/>
        <end position="119"/>
    </location>
</feature>
<feature type="active site" description="Proton acceptor" evidence="4">
    <location>
        <position position="273"/>
    </location>
</feature>
<dbReference type="InterPro" id="IPR036388">
    <property type="entry name" value="WH-like_DNA-bd_sf"/>
</dbReference>
<dbReference type="AlphaFoldDB" id="A0AAN9XTU8"/>
<dbReference type="SUPFAM" id="SSF46785">
    <property type="entry name" value="Winged helix' DNA-binding domain"/>
    <property type="match status" value="1"/>
</dbReference>
<dbReference type="Pfam" id="PF00891">
    <property type="entry name" value="Methyltransf_2"/>
    <property type="match status" value="1"/>
</dbReference>
<dbReference type="InterPro" id="IPR001077">
    <property type="entry name" value="COMT_C"/>
</dbReference>
<proteinExistence type="predicted"/>
<evidence type="ECO:0000256" key="3">
    <source>
        <dbReference type="ARBA" id="ARBA00022691"/>
    </source>
</evidence>
<dbReference type="PIRSF" id="PIRSF005739">
    <property type="entry name" value="O-mtase"/>
    <property type="match status" value="1"/>
</dbReference>
<evidence type="ECO:0000256" key="1">
    <source>
        <dbReference type="ARBA" id="ARBA00022603"/>
    </source>
</evidence>
<dbReference type="Gene3D" id="3.40.50.150">
    <property type="entry name" value="Vaccinia Virus protein VP39"/>
    <property type="match status" value="1"/>
</dbReference>
<evidence type="ECO:0008006" key="9">
    <source>
        <dbReference type="Google" id="ProtNLM"/>
    </source>
</evidence>
<name>A0AAN9XTU8_PSOTE</name>
<gene>
    <name evidence="7" type="ORF">VNO78_09864</name>
</gene>
<dbReference type="FunFam" id="3.40.50.150:FF:000705">
    <property type="entry name" value="Uncharacterized protein"/>
    <property type="match status" value="1"/>
</dbReference>
<feature type="domain" description="O-methyltransferase C-terminal" evidence="5">
    <location>
        <begin position="142"/>
        <end position="348"/>
    </location>
</feature>
<evidence type="ECO:0000313" key="8">
    <source>
        <dbReference type="Proteomes" id="UP001386955"/>
    </source>
</evidence>
<keyword evidence="2" id="KW-0808">Transferase</keyword>
<dbReference type="FunFam" id="1.10.10.10:FF:000357">
    <property type="entry name" value="Caffeic acid 3-O-methyltransferase"/>
    <property type="match status" value="1"/>
</dbReference>
<dbReference type="SUPFAM" id="SSF53335">
    <property type="entry name" value="S-adenosyl-L-methionine-dependent methyltransferases"/>
    <property type="match status" value="1"/>
</dbReference>
<keyword evidence="8" id="KW-1185">Reference proteome</keyword>
<dbReference type="PROSITE" id="PS51683">
    <property type="entry name" value="SAM_OMT_II"/>
    <property type="match status" value="1"/>
</dbReference>
<dbReference type="Pfam" id="PF08100">
    <property type="entry name" value="Dimerisation"/>
    <property type="match status" value="1"/>
</dbReference>
<dbReference type="GO" id="GO:0008757">
    <property type="term" value="F:S-adenosylmethionine-dependent methyltransferase activity"/>
    <property type="evidence" value="ECO:0007669"/>
    <property type="project" value="UniProtKB-ARBA"/>
</dbReference>
<dbReference type="InterPro" id="IPR029063">
    <property type="entry name" value="SAM-dependent_MTases_sf"/>
</dbReference>
<dbReference type="InterPro" id="IPR036390">
    <property type="entry name" value="WH_DNA-bd_sf"/>
</dbReference>
<dbReference type="GO" id="GO:0008171">
    <property type="term" value="F:O-methyltransferase activity"/>
    <property type="evidence" value="ECO:0007669"/>
    <property type="project" value="InterPro"/>
</dbReference>
<comment type="caution">
    <text evidence="7">The sequence shown here is derived from an EMBL/GenBank/DDBJ whole genome shotgun (WGS) entry which is preliminary data.</text>
</comment>
<dbReference type="PANTHER" id="PTHR11746">
    <property type="entry name" value="O-METHYLTRANSFERASE"/>
    <property type="match status" value="1"/>
</dbReference>
<evidence type="ECO:0000259" key="5">
    <source>
        <dbReference type="Pfam" id="PF00891"/>
    </source>
</evidence>
<dbReference type="Proteomes" id="UP001386955">
    <property type="component" value="Unassembled WGS sequence"/>
</dbReference>
<keyword evidence="3" id="KW-0949">S-adenosyl-L-methionine</keyword>
<dbReference type="CDD" id="cd02440">
    <property type="entry name" value="AdoMet_MTases"/>
    <property type="match status" value="1"/>
</dbReference>
<evidence type="ECO:0000256" key="2">
    <source>
        <dbReference type="ARBA" id="ARBA00022679"/>
    </source>
</evidence>
<evidence type="ECO:0000259" key="6">
    <source>
        <dbReference type="Pfam" id="PF08100"/>
    </source>
</evidence>
<dbReference type="InterPro" id="IPR016461">
    <property type="entry name" value="COMT-like"/>
</dbReference>
<sequence>MSSYIPKQNQFLPTEEEKFDDTYLSALVVCFSRVFPAILNAAVDLGLFDIIAKAEKPSLSASEIASLLPNQHPQLAYRLERCILPVLASYSLLNCSIQTNEDDVTERVYALSPIGQYFAYNNDGASLGPLSSLFHHGYYHIWKDVQDAIMDPNNDNHFEKVYGMPSYQYMKKDEEHNQLFNKALAQSGPPAMKMLLKYYKGFEGVSTLVDVGGGVGETLKQIIFEYPSIKGINFDLAQVLKDAPPCPGIEHVEGDMFESVPKGDAILLKLVCHNWLDEDCVKFLKNCHKALPQHGKVIIIEYIIPEVPDSSKISVQTCIADSLMFLVTKGKERTEKQFESLCKSSGFSRCHVAGRGLPSVLSVIEFYK</sequence>
<organism evidence="7 8">
    <name type="scientific">Psophocarpus tetragonolobus</name>
    <name type="common">Winged bean</name>
    <name type="synonym">Dolichos tetragonolobus</name>
    <dbReference type="NCBI Taxonomy" id="3891"/>
    <lineage>
        <taxon>Eukaryota</taxon>
        <taxon>Viridiplantae</taxon>
        <taxon>Streptophyta</taxon>
        <taxon>Embryophyta</taxon>
        <taxon>Tracheophyta</taxon>
        <taxon>Spermatophyta</taxon>
        <taxon>Magnoliopsida</taxon>
        <taxon>eudicotyledons</taxon>
        <taxon>Gunneridae</taxon>
        <taxon>Pentapetalae</taxon>
        <taxon>rosids</taxon>
        <taxon>fabids</taxon>
        <taxon>Fabales</taxon>
        <taxon>Fabaceae</taxon>
        <taxon>Papilionoideae</taxon>
        <taxon>50 kb inversion clade</taxon>
        <taxon>NPAAA clade</taxon>
        <taxon>indigoferoid/millettioid clade</taxon>
        <taxon>Phaseoleae</taxon>
        <taxon>Psophocarpus</taxon>
    </lineage>
</organism>
<dbReference type="EMBL" id="JAYMYS010000002">
    <property type="protein sequence ID" value="KAK7407783.1"/>
    <property type="molecule type" value="Genomic_DNA"/>
</dbReference>
<keyword evidence="1" id="KW-0489">Methyltransferase</keyword>
<accession>A0AAN9XTU8</accession>
<protein>
    <recommendedName>
        <fullName evidence="9">Isoliquiritigenin 2'-O-methyltransferase</fullName>
    </recommendedName>
</protein>
<dbReference type="Gene3D" id="1.10.10.10">
    <property type="entry name" value="Winged helix-like DNA-binding domain superfamily/Winged helix DNA-binding domain"/>
    <property type="match status" value="1"/>
</dbReference>
<reference evidence="7 8" key="1">
    <citation type="submission" date="2024-01" db="EMBL/GenBank/DDBJ databases">
        <title>The genomes of 5 underutilized Papilionoideae crops provide insights into root nodulation and disease resistanc.</title>
        <authorList>
            <person name="Jiang F."/>
        </authorList>
    </citation>
    <scope>NUCLEOTIDE SEQUENCE [LARGE SCALE GENOMIC DNA]</scope>
    <source>
        <strain evidence="7">DUOXIRENSHENG_FW03</strain>
        <tissue evidence="7">Leaves</tissue>
    </source>
</reference>
<dbReference type="GO" id="GO:0032259">
    <property type="term" value="P:methylation"/>
    <property type="evidence" value="ECO:0007669"/>
    <property type="project" value="UniProtKB-KW"/>
</dbReference>
<evidence type="ECO:0000313" key="7">
    <source>
        <dbReference type="EMBL" id="KAK7407783.1"/>
    </source>
</evidence>
<evidence type="ECO:0000256" key="4">
    <source>
        <dbReference type="PIRSR" id="PIRSR005739-1"/>
    </source>
</evidence>